<feature type="region of interest" description="Disordered" evidence="1">
    <location>
        <begin position="1"/>
        <end position="25"/>
    </location>
</feature>
<gene>
    <name evidence="2" type="ORF">WMSIL1_LOCUS9451</name>
</gene>
<dbReference type="AlphaFoldDB" id="A0A564YTG2"/>
<evidence type="ECO:0000313" key="2">
    <source>
        <dbReference type="EMBL" id="VUZ50552.1"/>
    </source>
</evidence>
<reference evidence="2 3" key="1">
    <citation type="submission" date="2019-07" db="EMBL/GenBank/DDBJ databases">
        <authorList>
            <person name="Jastrzebski P J."/>
            <person name="Paukszto L."/>
            <person name="Jastrzebski P J."/>
        </authorList>
    </citation>
    <scope>NUCLEOTIDE SEQUENCE [LARGE SCALE GENOMIC DNA]</scope>
    <source>
        <strain evidence="2 3">WMS-il1</strain>
    </source>
</reference>
<name>A0A564YTG2_HYMDI</name>
<keyword evidence="3" id="KW-1185">Reference proteome</keyword>
<protein>
    <submittedName>
        <fullName evidence="2">Uncharacterized protein</fullName>
    </submittedName>
</protein>
<dbReference type="Proteomes" id="UP000321570">
    <property type="component" value="Unassembled WGS sequence"/>
</dbReference>
<dbReference type="EMBL" id="CABIJS010000377">
    <property type="protein sequence ID" value="VUZ50552.1"/>
    <property type="molecule type" value="Genomic_DNA"/>
</dbReference>
<organism evidence="2 3">
    <name type="scientific">Hymenolepis diminuta</name>
    <name type="common">Rat tapeworm</name>
    <dbReference type="NCBI Taxonomy" id="6216"/>
    <lineage>
        <taxon>Eukaryota</taxon>
        <taxon>Metazoa</taxon>
        <taxon>Spiralia</taxon>
        <taxon>Lophotrochozoa</taxon>
        <taxon>Platyhelminthes</taxon>
        <taxon>Cestoda</taxon>
        <taxon>Eucestoda</taxon>
        <taxon>Cyclophyllidea</taxon>
        <taxon>Hymenolepididae</taxon>
        <taxon>Hymenolepis</taxon>
    </lineage>
</organism>
<evidence type="ECO:0000313" key="3">
    <source>
        <dbReference type="Proteomes" id="UP000321570"/>
    </source>
</evidence>
<feature type="non-terminal residue" evidence="2">
    <location>
        <position position="1"/>
    </location>
</feature>
<proteinExistence type="predicted"/>
<evidence type="ECO:0000256" key="1">
    <source>
        <dbReference type="SAM" id="MobiDB-lite"/>
    </source>
</evidence>
<sequence>KDRHHVSSSGPSSSIRKAKHTSDDGFRGTADSAMFRNQSCPHYPFLFLQPPVQLNHAYNYVLTRALIQQTNINSLSIHTPHTHIDCRLLDTSSFAPSFPLFSYAPGCHYYGSLNTSWYNQLLVFLLLIYC</sequence>
<accession>A0A564YTG2</accession>